<dbReference type="PATRIC" id="fig|465721.4.peg.282"/>
<dbReference type="OrthoDB" id="9787654at2"/>
<dbReference type="InterPro" id="IPR006680">
    <property type="entry name" value="Amidohydro-rel"/>
</dbReference>
<protein>
    <recommendedName>
        <fullName evidence="2">Amidohydrolase-related domain-containing protein</fullName>
    </recommendedName>
</protein>
<gene>
    <name evidence="3" type="ORF">ACG33_01285</name>
</gene>
<dbReference type="AlphaFoldDB" id="A0A127F882"/>
<dbReference type="Pfam" id="PF04909">
    <property type="entry name" value="Amidohydro_2"/>
    <property type="match status" value="1"/>
</dbReference>
<dbReference type="STRING" id="465721.ACG33_01285"/>
<dbReference type="InterPro" id="IPR032466">
    <property type="entry name" value="Metal_Hydrolase"/>
</dbReference>
<proteinExistence type="inferred from homology"/>
<dbReference type="Proteomes" id="UP000070250">
    <property type="component" value="Chromosome"/>
</dbReference>
<keyword evidence="4" id="KW-1185">Reference proteome</keyword>
<evidence type="ECO:0000259" key="2">
    <source>
        <dbReference type="Pfam" id="PF04909"/>
    </source>
</evidence>
<dbReference type="InterPro" id="IPR052350">
    <property type="entry name" value="Metallo-dep_Lactonases"/>
</dbReference>
<organism evidence="3 4">
    <name type="scientific">Steroidobacter denitrificans</name>
    <dbReference type="NCBI Taxonomy" id="465721"/>
    <lineage>
        <taxon>Bacteria</taxon>
        <taxon>Pseudomonadati</taxon>
        <taxon>Pseudomonadota</taxon>
        <taxon>Gammaproteobacteria</taxon>
        <taxon>Steroidobacterales</taxon>
        <taxon>Steroidobacteraceae</taxon>
        <taxon>Steroidobacter</taxon>
    </lineage>
</organism>
<dbReference type="RefSeq" id="WP_066918032.1">
    <property type="nucleotide sequence ID" value="NZ_CP011971.1"/>
</dbReference>
<dbReference type="GO" id="GO:0016787">
    <property type="term" value="F:hydrolase activity"/>
    <property type="evidence" value="ECO:0007669"/>
    <property type="project" value="InterPro"/>
</dbReference>
<evidence type="ECO:0000313" key="4">
    <source>
        <dbReference type="Proteomes" id="UP000070250"/>
    </source>
</evidence>
<accession>A0A127F882</accession>
<comment type="similarity">
    <text evidence="1">Belongs to the metallo-dependent hydrolases superfamily.</text>
</comment>
<dbReference type="KEGG" id="sdf:ACG33_01285"/>
<dbReference type="PANTHER" id="PTHR43569">
    <property type="entry name" value="AMIDOHYDROLASE"/>
    <property type="match status" value="1"/>
</dbReference>
<dbReference type="EMBL" id="CP011971">
    <property type="protein sequence ID" value="AMN45759.1"/>
    <property type="molecule type" value="Genomic_DNA"/>
</dbReference>
<evidence type="ECO:0000256" key="1">
    <source>
        <dbReference type="ARBA" id="ARBA00038310"/>
    </source>
</evidence>
<feature type="domain" description="Amidohydrolase-related" evidence="2">
    <location>
        <begin position="29"/>
        <end position="345"/>
    </location>
</feature>
<evidence type="ECO:0000313" key="3">
    <source>
        <dbReference type="EMBL" id="AMN45759.1"/>
    </source>
</evidence>
<reference evidence="3 4" key="1">
    <citation type="submission" date="2015-06" db="EMBL/GenBank/DDBJ databases">
        <title>A Comprehensive Approach to Explore the Metabolic and Phylogenetic Diversity of Bacterial Steroid Degradation in the Environment: Testosterone as an Example.</title>
        <authorList>
            <person name="Yang F.-C."/>
            <person name="Chen Y.-L."/>
            <person name="Yu C.-P."/>
            <person name="Tang S.-L."/>
            <person name="Wang P.-H."/>
            <person name="Ismail W."/>
            <person name="Wang C.-H."/>
            <person name="Yang C.-Y."/>
            <person name="Chiang Y.-R."/>
        </authorList>
    </citation>
    <scope>NUCLEOTIDE SEQUENCE [LARGE SCALE GENOMIC DNA]</scope>
    <source>
        <strain evidence="3 4">DSM 18526</strain>
    </source>
</reference>
<dbReference type="Gene3D" id="3.20.20.140">
    <property type="entry name" value="Metal-dependent hydrolases"/>
    <property type="match status" value="1"/>
</dbReference>
<dbReference type="SUPFAM" id="SSF51556">
    <property type="entry name" value="Metallo-dependent hydrolases"/>
    <property type="match status" value="1"/>
</dbReference>
<sequence length="358" mass="40240">MRKPPDKAPHQAWLALDQEAVLEPALPIIDAHHHLWLNGYGKPVPWQPDYWHDEHAKDIGSGHDVLATVFVECGYGYRQGGAPELRPVGETEQIDRYGGEFRQQTGLKTQAAAAIVGFADLCLGAAVDAVLEAHLQASDRFRGIRQIVNWDPSEEVRYPGFTIAPGLLLDDRFNRGFARLARYGLSFDAWLFHPQLGELATLARRFPDTTIVLDHAGRPVGIGPYATKRDEVLAYWREQISTLARLPNVFVKLGGFNMEHAGMHWHERSRPPSSDELLAANAVYIDHIISEFGPQRCMFESNFPVDKISCSYRTLWNMYKKATRGLNASERAAMFYGTVTHVYRLRLGSTAMSQDIGK</sequence>
<dbReference type="PANTHER" id="PTHR43569:SF1">
    <property type="entry name" value="BLL3371 PROTEIN"/>
    <property type="match status" value="1"/>
</dbReference>
<name>A0A127F882_STEDE</name>